<evidence type="ECO:0000313" key="2">
    <source>
        <dbReference type="EMBL" id="KAJ8333755.1"/>
    </source>
</evidence>
<feature type="compositionally biased region" description="Basic and acidic residues" evidence="1">
    <location>
        <begin position="8"/>
        <end position="19"/>
    </location>
</feature>
<comment type="caution">
    <text evidence="2">The sequence shown here is derived from an EMBL/GenBank/DDBJ whole genome shotgun (WGS) entry which is preliminary data.</text>
</comment>
<sequence length="70" mass="7882">MAWPNDTKPPRDGYRKEGGTRGSWKRTPQIIVGNWQQTPQCGEVLHVPVRDLQKWKMALAAVTSAKKPAL</sequence>
<dbReference type="EMBL" id="JAINUF010000022">
    <property type="protein sequence ID" value="KAJ8333755.1"/>
    <property type="molecule type" value="Genomic_DNA"/>
</dbReference>
<dbReference type="AlphaFoldDB" id="A0A9Q1E7P6"/>
<gene>
    <name evidence="2" type="ORF">SKAU_G00410740</name>
</gene>
<protein>
    <submittedName>
        <fullName evidence="2">Uncharacterized protein</fullName>
    </submittedName>
</protein>
<accession>A0A9Q1E7P6</accession>
<organism evidence="2 3">
    <name type="scientific">Synaphobranchus kaupii</name>
    <name type="common">Kaup's arrowtooth eel</name>
    <dbReference type="NCBI Taxonomy" id="118154"/>
    <lineage>
        <taxon>Eukaryota</taxon>
        <taxon>Metazoa</taxon>
        <taxon>Chordata</taxon>
        <taxon>Craniata</taxon>
        <taxon>Vertebrata</taxon>
        <taxon>Euteleostomi</taxon>
        <taxon>Actinopterygii</taxon>
        <taxon>Neopterygii</taxon>
        <taxon>Teleostei</taxon>
        <taxon>Anguilliformes</taxon>
        <taxon>Synaphobranchidae</taxon>
        <taxon>Synaphobranchus</taxon>
    </lineage>
</organism>
<keyword evidence="3" id="KW-1185">Reference proteome</keyword>
<reference evidence="2" key="1">
    <citation type="journal article" date="2023" name="Science">
        <title>Genome structures resolve the early diversification of teleost fishes.</title>
        <authorList>
            <person name="Parey E."/>
            <person name="Louis A."/>
            <person name="Montfort J."/>
            <person name="Bouchez O."/>
            <person name="Roques C."/>
            <person name="Iampietro C."/>
            <person name="Lluch J."/>
            <person name="Castinel A."/>
            <person name="Donnadieu C."/>
            <person name="Desvignes T."/>
            <person name="Floi Bucao C."/>
            <person name="Jouanno E."/>
            <person name="Wen M."/>
            <person name="Mejri S."/>
            <person name="Dirks R."/>
            <person name="Jansen H."/>
            <person name="Henkel C."/>
            <person name="Chen W.J."/>
            <person name="Zahm M."/>
            <person name="Cabau C."/>
            <person name="Klopp C."/>
            <person name="Thompson A.W."/>
            <person name="Robinson-Rechavi M."/>
            <person name="Braasch I."/>
            <person name="Lecointre G."/>
            <person name="Bobe J."/>
            <person name="Postlethwait J.H."/>
            <person name="Berthelot C."/>
            <person name="Roest Crollius H."/>
            <person name="Guiguen Y."/>
        </authorList>
    </citation>
    <scope>NUCLEOTIDE SEQUENCE</scope>
    <source>
        <strain evidence="2">WJC10195</strain>
    </source>
</reference>
<proteinExistence type="predicted"/>
<feature type="region of interest" description="Disordered" evidence="1">
    <location>
        <begin position="1"/>
        <end position="26"/>
    </location>
</feature>
<dbReference type="Proteomes" id="UP001152622">
    <property type="component" value="Chromosome 22"/>
</dbReference>
<evidence type="ECO:0000313" key="3">
    <source>
        <dbReference type="Proteomes" id="UP001152622"/>
    </source>
</evidence>
<evidence type="ECO:0000256" key="1">
    <source>
        <dbReference type="SAM" id="MobiDB-lite"/>
    </source>
</evidence>
<name>A0A9Q1E7P6_SYNKA</name>